<accession>A0A1A6A189</accession>
<dbReference type="RefSeq" id="XP_018261668.1">
    <property type="nucleotide sequence ID" value="XM_018409395.1"/>
</dbReference>
<evidence type="ECO:0000313" key="2">
    <source>
        <dbReference type="EMBL" id="OBR83826.1"/>
    </source>
</evidence>
<feature type="signal peptide" evidence="1">
    <location>
        <begin position="1"/>
        <end position="18"/>
    </location>
</feature>
<feature type="chain" id="PRO_5008342009" evidence="1">
    <location>
        <begin position="19"/>
        <end position="164"/>
    </location>
</feature>
<dbReference type="AlphaFoldDB" id="A0A1A6A189"/>
<evidence type="ECO:0000313" key="4">
    <source>
        <dbReference type="Proteomes" id="UP000078595"/>
    </source>
</evidence>
<reference evidence="3" key="3">
    <citation type="submission" date="2024-02" db="EMBL/GenBank/DDBJ databases">
        <title>Comparative genomics of Cryptococcus and Kwoniella reveals pathogenesis evolution and contrasting modes of karyotype evolution via chromosome fusion or intercentromeric recombination.</title>
        <authorList>
            <person name="Coelho M.A."/>
            <person name="David-Palma M."/>
            <person name="Shea T."/>
            <person name="Bowers K."/>
            <person name="McGinley-Smith S."/>
            <person name="Mohammad A.W."/>
            <person name="Gnirke A."/>
            <person name="Yurkov A.M."/>
            <person name="Nowrousian M."/>
            <person name="Sun S."/>
            <person name="Cuomo C.A."/>
            <person name="Heitman J."/>
        </authorList>
    </citation>
    <scope>NUCLEOTIDE SEQUENCE</scope>
    <source>
        <strain evidence="3">CBS 10117</strain>
    </source>
</reference>
<sequence>MLLLPVLSLFANLKVSSATVLRRDEKEDKGKSFEWTVEFKEGTSYKLTDPGTDQKVVKGKTSHVFTFFESELGKESGDRHFEFYTEGEGEDDTPPRTFECTLTGLRFPKVSFLSSTDWELRNKEGKWLGDLSTQDETRLRCYRKGEGMGWPWIESVIDWNNKEW</sequence>
<dbReference type="EMBL" id="KI894033">
    <property type="protein sequence ID" value="OBR83826.1"/>
    <property type="molecule type" value="Genomic_DNA"/>
</dbReference>
<evidence type="ECO:0000313" key="3">
    <source>
        <dbReference type="EMBL" id="WWC63487.1"/>
    </source>
</evidence>
<evidence type="ECO:0000256" key="1">
    <source>
        <dbReference type="SAM" id="SignalP"/>
    </source>
</evidence>
<dbReference type="EMBL" id="CP144536">
    <property type="protein sequence ID" value="WWC63487.1"/>
    <property type="molecule type" value="Genomic_DNA"/>
</dbReference>
<dbReference type="Proteomes" id="UP000078595">
    <property type="component" value="Chromosome 7"/>
</dbReference>
<organism evidence="2">
    <name type="scientific">Kwoniella dejecticola CBS 10117</name>
    <dbReference type="NCBI Taxonomy" id="1296121"/>
    <lineage>
        <taxon>Eukaryota</taxon>
        <taxon>Fungi</taxon>
        <taxon>Dikarya</taxon>
        <taxon>Basidiomycota</taxon>
        <taxon>Agaricomycotina</taxon>
        <taxon>Tremellomycetes</taxon>
        <taxon>Tremellales</taxon>
        <taxon>Cryptococcaceae</taxon>
        <taxon>Kwoniella</taxon>
    </lineage>
</organism>
<protein>
    <submittedName>
        <fullName evidence="2">Uncharacterized protein</fullName>
    </submittedName>
</protein>
<reference evidence="2" key="1">
    <citation type="submission" date="2013-07" db="EMBL/GenBank/DDBJ databases">
        <title>The Genome Sequence of Cryptococcus dejecticola CBS10117.</title>
        <authorList>
            <consortium name="The Broad Institute Genome Sequencing Platform"/>
            <person name="Cuomo C."/>
            <person name="Litvintseva A."/>
            <person name="Chen Y."/>
            <person name="Heitman J."/>
            <person name="Sun S."/>
            <person name="Springer D."/>
            <person name="Dromer F."/>
            <person name="Young S.K."/>
            <person name="Zeng Q."/>
            <person name="Gargeya S."/>
            <person name="Fitzgerald M."/>
            <person name="Abouelleil A."/>
            <person name="Alvarado L."/>
            <person name="Berlin A.M."/>
            <person name="Chapman S.B."/>
            <person name="Dewar J."/>
            <person name="Goldberg J."/>
            <person name="Griggs A."/>
            <person name="Gujja S."/>
            <person name="Hansen M."/>
            <person name="Howarth C."/>
            <person name="Imamovic A."/>
            <person name="Larimer J."/>
            <person name="McCowan C."/>
            <person name="Murphy C."/>
            <person name="Pearson M."/>
            <person name="Priest M."/>
            <person name="Roberts A."/>
            <person name="Saif S."/>
            <person name="Shea T."/>
            <person name="Sykes S."/>
            <person name="Wortman J."/>
            <person name="Nusbaum C."/>
            <person name="Birren B."/>
        </authorList>
    </citation>
    <scope>NUCLEOTIDE SEQUENCE [LARGE SCALE GENOMIC DNA]</scope>
    <source>
        <strain evidence="2">CBS 10117</strain>
    </source>
</reference>
<keyword evidence="4" id="KW-1185">Reference proteome</keyword>
<dbReference type="KEGG" id="kdj:28969808"/>
<keyword evidence="1" id="KW-0732">Signal</keyword>
<dbReference type="VEuPathDB" id="FungiDB:I303_06109"/>
<name>A0A1A6A189_9TREE</name>
<reference evidence="3" key="2">
    <citation type="submission" date="2013-07" db="EMBL/GenBank/DDBJ databases">
        <authorList>
            <consortium name="The Broad Institute Genome Sequencing Platform"/>
            <person name="Cuomo C."/>
            <person name="Litvintseva A."/>
            <person name="Chen Y."/>
            <person name="Heitman J."/>
            <person name="Sun S."/>
            <person name="Springer D."/>
            <person name="Dromer F."/>
            <person name="Young S.K."/>
            <person name="Zeng Q."/>
            <person name="Gargeya S."/>
            <person name="Fitzgerald M."/>
            <person name="Abouelleil A."/>
            <person name="Alvarado L."/>
            <person name="Berlin A.M."/>
            <person name="Chapman S.B."/>
            <person name="Dewar J."/>
            <person name="Goldberg J."/>
            <person name="Griggs A."/>
            <person name="Gujja S."/>
            <person name="Hansen M."/>
            <person name="Howarth C."/>
            <person name="Imamovic A."/>
            <person name="Larimer J."/>
            <person name="McCowan C."/>
            <person name="Murphy C."/>
            <person name="Pearson M."/>
            <person name="Priest M."/>
            <person name="Roberts A."/>
            <person name="Saif S."/>
            <person name="Shea T."/>
            <person name="Sykes S."/>
            <person name="Wortman J."/>
            <person name="Nusbaum C."/>
            <person name="Birren B."/>
        </authorList>
    </citation>
    <scope>NUCLEOTIDE SEQUENCE</scope>
    <source>
        <strain evidence="3">CBS 10117</strain>
    </source>
</reference>
<dbReference type="GeneID" id="28969808"/>
<gene>
    <name evidence="2" type="ORF">I303_06109</name>
    <name evidence="3" type="ORF">I303_106090</name>
</gene>
<proteinExistence type="predicted"/>